<organism evidence="2 3">
    <name type="scientific">Mycobacterium paraffinicum</name>
    <dbReference type="NCBI Taxonomy" id="53378"/>
    <lineage>
        <taxon>Bacteria</taxon>
        <taxon>Bacillati</taxon>
        <taxon>Actinomycetota</taxon>
        <taxon>Actinomycetes</taxon>
        <taxon>Mycobacteriales</taxon>
        <taxon>Mycobacteriaceae</taxon>
        <taxon>Mycobacterium</taxon>
    </lineage>
</organism>
<sequence>MNEPGEPSPHHVTQKPRKRTDATVSDFTLMVKVPRRPEAGRVFTAPEDAEAHQYAAAAGGAVVPLPLPPPNGYTVGPNGHLIPQPAATCAGMADLSEPIDDAAH</sequence>
<evidence type="ECO:0000313" key="3">
    <source>
        <dbReference type="Proteomes" id="UP000186438"/>
    </source>
</evidence>
<dbReference type="AlphaFoldDB" id="A0A1Q4HP70"/>
<reference evidence="2 3" key="1">
    <citation type="submission" date="2016-11" db="EMBL/GenBank/DDBJ databases">
        <title>Genome sequences of unsequenced Mycobacteria.</title>
        <authorList>
            <person name="Greninger A.L."/>
            <person name="Fang F."/>
            <person name="Jerome K.R."/>
        </authorList>
    </citation>
    <scope>NUCLEOTIDE SEQUENCE [LARGE SCALE GENOMIC DNA]</scope>
    <source>
        <strain evidence="2 3">M11</strain>
    </source>
</reference>
<comment type="caution">
    <text evidence="2">The sequence shown here is derived from an EMBL/GenBank/DDBJ whole genome shotgun (WGS) entry which is preliminary data.</text>
</comment>
<gene>
    <name evidence="2" type="ORF">BRW65_22810</name>
</gene>
<name>A0A1Q4HP70_9MYCO</name>
<evidence type="ECO:0000313" key="2">
    <source>
        <dbReference type="EMBL" id="OJZ69486.1"/>
    </source>
</evidence>
<evidence type="ECO:0000256" key="1">
    <source>
        <dbReference type="SAM" id="MobiDB-lite"/>
    </source>
</evidence>
<feature type="region of interest" description="Disordered" evidence="1">
    <location>
        <begin position="1"/>
        <end position="24"/>
    </location>
</feature>
<proteinExistence type="predicted"/>
<dbReference type="OrthoDB" id="4735328at2"/>
<keyword evidence="3" id="KW-1185">Reference proteome</keyword>
<protein>
    <submittedName>
        <fullName evidence="2">Uncharacterized protein</fullName>
    </submittedName>
</protein>
<dbReference type="STRING" id="53378.BRW65_22810"/>
<dbReference type="RefSeq" id="WP_065499229.1">
    <property type="nucleotide sequence ID" value="NZ_MPNT01000027.1"/>
</dbReference>
<dbReference type="Proteomes" id="UP000186438">
    <property type="component" value="Unassembled WGS sequence"/>
</dbReference>
<accession>A0A1Q4HP70</accession>
<dbReference type="EMBL" id="MPNT01000027">
    <property type="protein sequence ID" value="OJZ69486.1"/>
    <property type="molecule type" value="Genomic_DNA"/>
</dbReference>